<dbReference type="InParanoid" id="T1I796"/>
<reference evidence="1" key="1">
    <citation type="submission" date="2015-05" db="UniProtKB">
        <authorList>
            <consortium name="EnsemblMetazoa"/>
        </authorList>
    </citation>
    <scope>IDENTIFICATION</scope>
</reference>
<dbReference type="Proteomes" id="UP000015103">
    <property type="component" value="Unassembled WGS sequence"/>
</dbReference>
<dbReference type="GeneID" id="141456029"/>
<dbReference type="HOGENOM" id="CLU_2111880_0_0_1"/>
<dbReference type="EnsemblMetazoa" id="RPRC012168-RA">
    <property type="protein sequence ID" value="RPRC012168-PA"/>
    <property type="gene ID" value="RPRC012168"/>
</dbReference>
<dbReference type="STRING" id="13249.T1I796"/>
<organism evidence="1 2">
    <name type="scientific">Rhodnius prolixus</name>
    <name type="common">Triatomid bug</name>
    <dbReference type="NCBI Taxonomy" id="13249"/>
    <lineage>
        <taxon>Eukaryota</taxon>
        <taxon>Metazoa</taxon>
        <taxon>Ecdysozoa</taxon>
        <taxon>Arthropoda</taxon>
        <taxon>Hexapoda</taxon>
        <taxon>Insecta</taxon>
        <taxon>Pterygota</taxon>
        <taxon>Neoptera</taxon>
        <taxon>Paraneoptera</taxon>
        <taxon>Hemiptera</taxon>
        <taxon>Heteroptera</taxon>
        <taxon>Panheteroptera</taxon>
        <taxon>Cimicomorpha</taxon>
        <taxon>Reduviidae</taxon>
        <taxon>Triatominae</taxon>
        <taxon>Rhodnius</taxon>
    </lineage>
</organism>
<accession>T1I796</accession>
<dbReference type="RefSeq" id="XP_073987714.1">
    <property type="nucleotide sequence ID" value="XM_074131613.1"/>
</dbReference>
<evidence type="ECO:0000313" key="2">
    <source>
        <dbReference type="Proteomes" id="UP000015103"/>
    </source>
</evidence>
<sequence length="115" mass="12763">MPNRKKDTNAPPSDKGPTNLQVLGSNLTEPQSCWGYFEKCSNPRMCEFSIQNRQNMSTVWIPGKAVSPIPPRIIQPTKIYCTHMGMVPHFTGFVPGYQYKCGGTFGALTKNPLGK</sequence>
<proteinExistence type="predicted"/>
<protein>
    <submittedName>
        <fullName evidence="1">Uncharacterized protein</fullName>
    </submittedName>
</protein>
<dbReference type="PANTHER" id="PTHR22146:SF8">
    <property type="entry name" value="PROTEIN FAM166B"/>
    <property type="match status" value="1"/>
</dbReference>
<dbReference type="EMBL" id="ACPB03006257">
    <property type="status" value="NOT_ANNOTATED_CDS"/>
    <property type="molecule type" value="Genomic_DNA"/>
</dbReference>
<name>T1I796_RHOPR</name>
<dbReference type="VEuPathDB" id="VectorBase:RPRC012168"/>
<evidence type="ECO:0000313" key="1">
    <source>
        <dbReference type="EnsemblMetazoa" id="RPRC012168-PA"/>
    </source>
</evidence>
<keyword evidence="2" id="KW-1185">Reference proteome</keyword>
<dbReference type="PANTHER" id="PTHR22146">
    <property type="entry name" value="CAT EYE SYNDROME CRITICAL REGION PROTEIN 6"/>
    <property type="match status" value="1"/>
</dbReference>
<dbReference type="AlphaFoldDB" id="T1I796"/>